<name>I6ZE47_MYCWM</name>
<dbReference type="PATRIC" id="fig|1197325.3.peg.7"/>
<gene>
    <name evidence="1" type="ordered locus">WEN_00035</name>
</gene>
<dbReference type="EMBL" id="CP003703">
    <property type="protein sequence ID" value="AFN64817.1"/>
    <property type="molecule type" value="Genomic_DNA"/>
</dbReference>
<dbReference type="AlphaFoldDB" id="I6ZE47"/>
<dbReference type="Proteomes" id="UP000009005">
    <property type="component" value="Chromosome"/>
</dbReference>
<protein>
    <submittedName>
        <fullName evidence="1">Uncharacterized protein</fullName>
    </submittedName>
</protein>
<dbReference type="KEGG" id="mwe:WEN_00035"/>
<proteinExistence type="predicted"/>
<organism evidence="1 2">
    <name type="scientific">Mycoplasma wenyonii (strain Massachusetts)</name>
    <name type="common">Eperythrozoon wenyonii</name>
    <dbReference type="NCBI Taxonomy" id="1197325"/>
    <lineage>
        <taxon>Bacteria</taxon>
        <taxon>Bacillati</taxon>
        <taxon>Mycoplasmatota</taxon>
        <taxon>Mollicutes</taxon>
        <taxon>Mycoplasmataceae</taxon>
        <taxon>Mycoplasma</taxon>
    </lineage>
</organism>
<accession>I6ZE47</accession>
<dbReference type="HOGENOM" id="CLU_201840_0_0_14"/>
<evidence type="ECO:0000313" key="1">
    <source>
        <dbReference type="EMBL" id="AFN64817.1"/>
    </source>
</evidence>
<sequence>MNKFIKKYLENYLGICKSLLMGKAIVIETDTLIALAALDSKVLYQMKNRPLKKNLLPSLERWNNSLLNYQLI</sequence>
<evidence type="ECO:0000313" key="2">
    <source>
        <dbReference type="Proteomes" id="UP000009005"/>
    </source>
</evidence>
<dbReference type="OrthoDB" id="400850at2"/>
<dbReference type="STRING" id="1197325.WEN_00035"/>
<keyword evidence="2" id="KW-1185">Reference proteome</keyword>
<reference evidence="1 2" key="1">
    <citation type="journal article" date="2012" name="J. Bacteriol.">
        <title>Complete genome sequence of Mycoplasma wenyonii strain Massachusetts.</title>
        <authorList>
            <person name="Dos Santos A.P."/>
            <person name="Guimaraes A.M."/>
            <person name="do Nascimento N.C."/>
            <person name="Sanmiguel P.J."/>
            <person name="Messick J.B."/>
        </authorList>
    </citation>
    <scope>NUCLEOTIDE SEQUENCE [LARGE SCALE GENOMIC DNA]</scope>
    <source>
        <strain evidence="1 2">Massachusetts</strain>
    </source>
</reference>